<dbReference type="AlphaFoldDB" id="A0A9D4JN32"/>
<dbReference type="Proteomes" id="UP000828390">
    <property type="component" value="Unassembled WGS sequence"/>
</dbReference>
<sequence length="114" mass="12589">MNDFIKKRVYLTQQTLQEPAPVTPTGWETVAGQQSVSTTAQGEASAMTPWMYRSVASVNRAGWDLTVANLAMAYNNPWTAVCLCVGCFVHFQASKSNIDCAFIKFGFKTLQNVM</sequence>
<evidence type="ECO:0000313" key="1">
    <source>
        <dbReference type="EMBL" id="KAH3816454.1"/>
    </source>
</evidence>
<evidence type="ECO:0000313" key="2">
    <source>
        <dbReference type="Proteomes" id="UP000828390"/>
    </source>
</evidence>
<dbReference type="EMBL" id="JAIWYP010000005">
    <property type="protein sequence ID" value="KAH3816454.1"/>
    <property type="molecule type" value="Genomic_DNA"/>
</dbReference>
<name>A0A9D4JN32_DREPO</name>
<gene>
    <name evidence="1" type="ORF">DPMN_117970</name>
</gene>
<protein>
    <submittedName>
        <fullName evidence="1">Uncharacterized protein</fullName>
    </submittedName>
</protein>
<comment type="caution">
    <text evidence="1">The sequence shown here is derived from an EMBL/GenBank/DDBJ whole genome shotgun (WGS) entry which is preliminary data.</text>
</comment>
<reference evidence="1" key="2">
    <citation type="submission" date="2020-11" db="EMBL/GenBank/DDBJ databases">
        <authorList>
            <person name="McCartney M.A."/>
            <person name="Auch B."/>
            <person name="Kono T."/>
            <person name="Mallez S."/>
            <person name="Becker A."/>
            <person name="Gohl D.M."/>
            <person name="Silverstein K.A.T."/>
            <person name="Koren S."/>
            <person name="Bechman K.B."/>
            <person name="Herman A."/>
            <person name="Abrahante J.E."/>
            <person name="Garbe J."/>
        </authorList>
    </citation>
    <scope>NUCLEOTIDE SEQUENCE</scope>
    <source>
        <strain evidence="1">Duluth1</strain>
        <tissue evidence="1">Whole animal</tissue>
    </source>
</reference>
<proteinExistence type="predicted"/>
<accession>A0A9D4JN32</accession>
<reference evidence="1" key="1">
    <citation type="journal article" date="2019" name="bioRxiv">
        <title>The Genome of the Zebra Mussel, Dreissena polymorpha: A Resource for Invasive Species Research.</title>
        <authorList>
            <person name="McCartney M.A."/>
            <person name="Auch B."/>
            <person name="Kono T."/>
            <person name="Mallez S."/>
            <person name="Zhang Y."/>
            <person name="Obille A."/>
            <person name="Becker A."/>
            <person name="Abrahante J.E."/>
            <person name="Garbe J."/>
            <person name="Badalamenti J.P."/>
            <person name="Herman A."/>
            <person name="Mangelson H."/>
            <person name="Liachko I."/>
            <person name="Sullivan S."/>
            <person name="Sone E.D."/>
            <person name="Koren S."/>
            <person name="Silverstein K.A.T."/>
            <person name="Beckman K.B."/>
            <person name="Gohl D.M."/>
        </authorList>
    </citation>
    <scope>NUCLEOTIDE SEQUENCE</scope>
    <source>
        <strain evidence="1">Duluth1</strain>
        <tissue evidence="1">Whole animal</tissue>
    </source>
</reference>
<keyword evidence="2" id="KW-1185">Reference proteome</keyword>
<organism evidence="1 2">
    <name type="scientific">Dreissena polymorpha</name>
    <name type="common">Zebra mussel</name>
    <name type="synonym">Mytilus polymorpha</name>
    <dbReference type="NCBI Taxonomy" id="45954"/>
    <lineage>
        <taxon>Eukaryota</taxon>
        <taxon>Metazoa</taxon>
        <taxon>Spiralia</taxon>
        <taxon>Lophotrochozoa</taxon>
        <taxon>Mollusca</taxon>
        <taxon>Bivalvia</taxon>
        <taxon>Autobranchia</taxon>
        <taxon>Heteroconchia</taxon>
        <taxon>Euheterodonta</taxon>
        <taxon>Imparidentia</taxon>
        <taxon>Neoheterodontei</taxon>
        <taxon>Myida</taxon>
        <taxon>Dreissenoidea</taxon>
        <taxon>Dreissenidae</taxon>
        <taxon>Dreissena</taxon>
    </lineage>
</organism>